<keyword evidence="3" id="KW-1185">Reference proteome</keyword>
<feature type="compositionally biased region" description="Gly residues" evidence="1">
    <location>
        <begin position="44"/>
        <end position="53"/>
    </location>
</feature>
<protein>
    <submittedName>
        <fullName evidence="2">Uncharacterized protein</fullName>
    </submittedName>
</protein>
<reference evidence="2" key="1">
    <citation type="journal article" date="2020" name="Fungal Divers.">
        <title>Resolving the Mortierellaceae phylogeny through synthesis of multi-gene phylogenetics and phylogenomics.</title>
        <authorList>
            <person name="Vandepol N."/>
            <person name="Liber J."/>
            <person name="Desiro A."/>
            <person name="Na H."/>
            <person name="Kennedy M."/>
            <person name="Barry K."/>
            <person name="Grigoriev I.V."/>
            <person name="Miller A.N."/>
            <person name="O'Donnell K."/>
            <person name="Stajich J.E."/>
            <person name="Bonito G."/>
        </authorList>
    </citation>
    <scope>NUCLEOTIDE SEQUENCE</scope>
    <source>
        <strain evidence="2">MES-2147</strain>
    </source>
</reference>
<gene>
    <name evidence="2" type="ORF">BGZ65_000621</name>
</gene>
<organism evidence="2 3">
    <name type="scientific">Modicella reniformis</name>
    <dbReference type="NCBI Taxonomy" id="1440133"/>
    <lineage>
        <taxon>Eukaryota</taxon>
        <taxon>Fungi</taxon>
        <taxon>Fungi incertae sedis</taxon>
        <taxon>Mucoromycota</taxon>
        <taxon>Mortierellomycotina</taxon>
        <taxon>Mortierellomycetes</taxon>
        <taxon>Mortierellales</taxon>
        <taxon>Mortierellaceae</taxon>
        <taxon>Modicella</taxon>
    </lineage>
</organism>
<accession>A0A9P6MJG4</accession>
<evidence type="ECO:0000313" key="2">
    <source>
        <dbReference type="EMBL" id="KAG0004295.1"/>
    </source>
</evidence>
<feature type="region of interest" description="Disordered" evidence="1">
    <location>
        <begin position="319"/>
        <end position="342"/>
    </location>
</feature>
<evidence type="ECO:0000313" key="3">
    <source>
        <dbReference type="Proteomes" id="UP000749646"/>
    </source>
</evidence>
<dbReference type="AlphaFoldDB" id="A0A9P6MJG4"/>
<feature type="region of interest" description="Disordered" evidence="1">
    <location>
        <begin position="355"/>
        <end position="406"/>
    </location>
</feature>
<dbReference type="OrthoDB" id="278430at2759"/>
<dbReference type="EMBL" id="JAAAHW010000276">
    <property type="protein sequence ID" value="KAG0004295.1"/>
    <property type="molecule type" value="Genomic_DNA"/>
</dbReference>
<feature type="region of interest" description="Disordered" evidence="1">
    <location>
        <begin position="1"/>
        <end position="182"/>
    </location>
</feature>
<feature type="compositionally biased region" description="Polar residues" evidence="1">
    <location>
        <begin position="118"/>
        <end position="131"/>
    </location>
</feature>
<dbReference type="Proteomes" id="UP000749646">
    <property type="component" value="Unassembled WGS sequence"/>
</dbReference>
<sequence>MLYNPAMQPQIGGKKVYNPYPSNPPMLGSVPPGPIGMQAPLGMSGPGAVGSGGHTVYNVERRPPKSSELFDPNGPSPSSSNSGQSDSTGGFRHQGYHGGGAVHMQDGQNMMMGGERQPQGSTFHNPSFNGNSQSHSQVPPHQHHTQQQPHQSYNSVGMNRSYSSSSTGNNFNSGSQQETERAPSLSHILEIYDFDVQDDIFEELILPPNSKLRKLKPSVKDMAGQCLAVFKNANLASEALVAFQEGKETWMAPEARLEFKRSEHSEPSSPLSKDEAEVEMESKVAEAAVVEEEDDINSAQTRIQRRFNVRVWTPVLVNSTTPVVSGGTGTASPGKNQASAGVTTTATTATLLDAEAQDANGVADRCEDDHDNDDCESPVSPSSSTSSSSSPSLLSPSKGATTPEPL</sequence>
<feature type="compositionally biased region" description="Low complexity" evidence="1">
    <location>
        <begin position="71"/>
        <end position="93"/>
    </location>
</feature>
<feature type="compositionally biased region" description="Low complexity" evidence="1">
    <location>
        <begin position="377"/>
        <end position="397"/>
    </location>
</feature>
<proteinExistence type="predicted"/>
<name>A0A9P6MJG4_9FUNG</name>
<evidence type="ECO:0000256" key="1">
    <source>
        <dbReference type="SAM" id="MobiDB-lite"/>
    </source>
</evidence>
<comment type="caution">
    <text evidence="2">The sequence shown here is derived from an EMBL/GenBank/DDBJ whole genome shotgun (WGS) entry which is preliminary data.</text>
</comment>
<feature type="compositionally biased region" description="Polar residues" evidence="1">
    <location>
        <begin position="333"/>
        <end position="342"/>
    </location>
</feature>
<feature type="compositionally biased region" description="Low complexity" evidence="1">
    <location>
        <begin position="132"/>
        <end position="175"/>
    </location>
</feature>